<keyword evidence="5" id="KW-0645">Protease</keyword>
<dbReference type="EMBL" id="FOAP01000009">
    <property type="protein sequence ID" value="SEL87184.1"/>
    <property type="molecule type" value="Genomic_DNA"/>
</dbReference>
<keyword evidence="6" id="KW-1185">Reference proteome</keyword>
<dbReference type="SUPFAM" id="SSF63411">
    <property type="entry name" value="LuxS/MPP-like metallohydrolase"/>
    <property type="match status" value="4"/>
</dbReference>
<evidence type="ECO:0000256" key="2">
    <source>
        <dbReference type="SAM" id="MobiDB-lite"/>
    </source>
</evidence>
<dbReference type="GO" id="GO:0046872">
    <property type="term" value="F:metal ion binding"/>
    <property type="evidence" value="ECO:0007669"/>
    <property type="project" value="InterPro"/>
</dbReference>
<proteinExistence type="inferred from homology"/>
<dbReference type="RefSeq" id="WP_075007817.1">
    <property type="nucleotide sequence ID" value="NZ_FOAP01000009.1"/>
</dbReference>
<comment type="similarity">
    <text evidence="1">Belongs to the peptidase M16 family.</text>
</comment>
<dbReference type="InterPro" id="IPR011765">
    <property type="entry name" value="Pept_M16_N"/>
</dbReference>
<dbReference type="AlphaFoldDB" id="A0A1H7TRX8"/>
<evidence type="ECO:0000259" key="4">
    <source>
        <dbReference type="Pfam" id="PF05193"/>
    </source>
</evidence>
<reference evidence="6" key="1">
    <citation type="submission" date="2016-10" db="EMBL/GenBank/DDBJ databases">
        <authorList>
            <person name="Varghese N."/>
            <person name="Submissions S."/>
        </authorList>
    </citation>
    <scope>NUCLEOTIDE SEQUENCE [LARGE SCALE GENOMIC DNA]</scope>
    <source>
        <strain evidence="6">DSM 17044</strain>
    </source>
</reference>
<feature type="domain" description="Peptidase M16 C-terminal" evidence="4">
    <location>
        <begin position="165"/>
        <end position="341"/>
    </location>
</feature>
<feature type="region of interest" description="Disordered" evidence="2">
    <location>
        <begin position="427"/>
        <end position="449"/>
    </location>
</feature>
<organism evidence="5 6">
    <name type="scientific">Stigmatella aurantiaca</name>
    <dbReference type="NCBI Taxonomy" id="41"/>
    <lineage>
        <taxon>Bacteria</taxon>
        <taxon>Pseudomonadati</taxon>
        <taxon>Myxococcota</taxon>
        <taxon>Myxococcia</taxon>
        <taxon>Myxococcales</taxon>
        <taxon>Cystobacterineae</taxon>
        <taxon>Archangiaceae</taxon>
        <taxon>Stigmatella</taxon>
    </lineage>
</organism>
<dbReference type="InterPro" id="IPR011249">
    <property type="entry name" value="Metalloenz_LuxS/M16"/>
</dbReference>
<evidence type="ECO:0000313" key="6">
    <source>
        <dbReference type="Proteomes" id="UP000182719"/>
    </source>
</evidence>
<dbReference type="GO" id="GO:0006508">
    <property type="term" value="P:proteolysis"/>
    <property type="evidence" value="ECO:0007669"/>
    <property type="project" value="UniProtKB-KW"/>
</dbReference>
<name>A0A1H7TRX8_STIAU</name>
<dbReference type="PANTHER" id="PTHR11851:SF49">
    <property type="entry name" value="MITOCHONDRIAL-PROCESSING PEPTIDASE SUBUNIT ALPHA"/>
    <property type="match status" value="1"/>
</dbReference>
<accession>A0A1H7TRX8</accession>
<dbReference type="Gene3D" id="3.30.830.10">
    <property type="entry name" value="Metalloenzyme, LuxS/M16 peptidase-like"/>
    <property type="match status" value="4"/>
</dbReference>
<dbReference type="OrthoDB" id="9811314at2"/>
<protein>
    <submittedName>
        <fullName evidence="5">Zinc protease</fullName>
    </submittedName>
</protein>
<dbReference type="Proteomes" id="UP000182719">
    <property type="component" value="Unassembled WGS sequence"/>
</dbReference>
<feature type="domain" description="Peptidase M16 N-terminal" evidence="3">
    <location>
        <begin position="486"/>
        <end position="613"/>
    </location>
</feature>
<dbReference type="GO" id="GO:0008233">
    <property type="term" value="F:peptidase activity"/>
    <property type="evidence" value="ECO:0007669"/>
    <property type="project" value="UniProtKB-KW"/>
</dbReference>
<dbReference type="Pfam" id="PF00675">
    <property type="entry name" value="Peptidase_M16"/>
    <property type="match status" value="2"/>
</dbReference>
<evidence type="ECO:0000256" key="1">
    <source>
        <dbReference type="ARBA" id="ARBA00007261"/>
    </source>
</evidence>
<dbReference type="InterPro" id="IPR050361">
    <property type="entry name" value="MPP/UQCRC_Complex"/>
</dbReference>
<evidence type="ECO:0000313" key="5">
    <source>
        <dbReference type="EMBL" id="SEL87184.1"/>
    </source>
</evidence>
<feature type="domain" description="Peptidase M16 C-terminal" evidence="4">
    <location>
        <begin position="628"/>
        <end position="800"/>
    </location>
</feature>
<feature type="domain" description="Peptidase M16 N-terminal" evidence="3">
    <location>
        <begin position="13"/>
        <end position="159"/>
    </location>
</feature>
<dbReference type="Pfam" id="PF05193">
    <property type="entry name" value="Peptidase_M16_C"/>
    <property type="match status" value="2"/>
</dbReference>
<gene>
    <name evidence="5" type="ORF">SAMN05444354_109131</name>
</gene>
<evidence type="ECO:0000259" key="3">
    <source>
        <dbReference type="Pfam" id="PF00675"/>
    </source>
</evidence>
<dbReference type="PANTHER" id="PTHR11851">
    <property type="entry name" value="METALLOPROTEASE"/>
    <property type="match status" value="1"/>
</dbReference>
<dbReference type="InterPro" id="IPR007863">
    <property type="entry name" value="Peptidase_M16_C"/>
</dbReference>
<keyword evidence="5" id="KW-0378">Hydrolase</keyword>
<sequence>MPLRYTLPNGLTVVFEEQHAAKVAAFQVWVKVGSADERPDQAGLAHLHEHMLFKGTARRGPGEIARDVEAHGGEINAWTSFDQTVYHIVIASQFARMGLDILGDAVRSSAFDAEELAREREVVCEEIKRSQDTPSRRASRDLFSTAYAVHPYRHPVIGTEESVRSFTREKVLEFYNRYYSPKNLVLSVVGDLKEAELRQWVDEIFGGDWGRPFEGLKPRAAEPAATGRRLLLRQDEVKEAYLHLGFAIPQASHPDVPALDVLAMLAGQGDSSRLALEVKRKRSLVNDIHASAYTPRDAGLFTASLTLPPANLASALEETARVLAGLRTQPVAAEELATVKALIEAEAVYQRETVQGLARKLGYYQSSMDGLEAEARYYEAVARLTPEDIRAVAERYLRFENAVLTGLLPQGTAFDEAQAQAILDRAQHEAPAPRTERRTPKAAVSEQPMRLGRASAVSAAKVVEERLPSGARLLIREERAVPLFAVRAVFPGGLRYETAADNGITTLLGRTLTRGTPTHDAEEISHLIDAYAGSLSGQGGRNSVGMRGEFLSKHFEPAFRLFADCLLNPAFPEAEVKRERGLLLQDILTREDKPSSLAFELFHKTLFRTHPYRMPAQGETGSVEKLGPETLSAWHAAHMDPSQLTLSVVGDVKADEVIALARECFGASKGRAAAAPQVPLEAAPESARQDKRVLARAQAHLVLGFQGARITDPWRHSLEVLSTLLSGQGGRLFIELRDKRSMAYSVSGFSVEGVDPGYFAVYMGTSPEKLDAALAGIRTELERVRDEPVPEAELASAKQHLIGTHEIGLQRNGARAAIIALDACYGLGQENFLHYAERVAAVTAEDVRETARRVINFDRSALAIVGP</sequence>